<organism evidence="9 11">
    <name type="scientific">Arcobacter porcinus</name>
    <dbReference type="NCBI Taxonomy" id="1935204"/>
    <lineage>
        <taxon>Bacteria</taxon>
        <taxon>Pseudomonadati</taxon>
        <taxon>Campylobacterota</taxon>
        <taxon>Epsilonproteobacteria</taxon>
        <taxon>Campylobacterales</taxon>
        <taxon>Arcobacteraceae</taxon>
        <taxon>Arcobacter</taxon>
    </lineage>
</organism>
<evidence type="ECO:0000313" key="11">
    <source>
        <dbReference type="Proteomes" id="UP000322644"/>
    </source>
</evidence>
<evidence type="ECO:0000259" key="6">
    <source>
        <dbReference type="PROSITE" id="PS51898"/>
    </source>
</evidence>
<dbReference type="Gene3D" id="1.10.150.130">
    <property type="match status" value="1"/>
</dbReference>
<dbReference type="RefSeq" id="WP_066179638.1">
    <property type="nucleotide sequence ID" value="NZ_CP036246.2"/>
</dbReference>
<dbReference type="PROSITE" id="PS51900">
    <property type="entry name" value="CB"/>
    <property type="match status" value="1"/>
</dbReference>
<dbReference type="AlphaFoldDB" id="A0A1C0AVZ3"/>
<accession>A0A1C0AVZ3</accession>
<dbReference type="InterPro" id="IPR044068">
    <property type="entry name" value="CB"/>
</dbReference>
<evidence type="ECO:0000313" key="10">
    <source>
        <dbReference type="Proteomes" id="UP000093159"/>
    </source>
</evidence>
<evidence type="ECO:0000256" key="5">
    <source>
        <dbReference type="PROSITE-ProRule" id="PRU01248"/>
    </source>
</evidence>
<evidence type="ECO:0000259" key="7">
    <source>
        <dbReference type="PROSITE" id="PS51900"/>
    </source>
</evidence>
<keyword evidence="3 5" id="KW-0238">DNA-binding</keyword>
<dbReference type="GO" id="GO:0015074">
    <property type="term" value="P:DNA integration"/>
    <property type="evidence" value="ECO:0007669"/>
    <property type="project" value="UniProtKB-KW"/>
</dbReference>
<keyword evidence="4" id="KW-0233">DNA recombination</keyword>
<feature type="domain" description="Core-binding (CB)" evidence="7">
    <location>
        <begin position="83"/>
        <end position="163"/>
    </location>
</feature>
<gene>
    <name evidence="8" type="primary">xerD_2</name>
    <name evidence="8" type="ORF">AAX28_01715</name>
    <name evidence="9" type="ORF">APORC_1258</name>
</gene>
<feature type="domain" description="Tyr recombinase" evidence="6">
    <location>
        <begin position="188"/>
        <end position="368"/>
    </location>
</feature>
<dbReference type="Gene3D" id="1.10.443.10">
    <property type="entry name" value="Intergrase catalytic core"/>
    <property type="match status" value="1"/>
</dbReference>
<dbReference type="EMBL" id="CP036246">
    <property type="protein sequence ID" value="QEP40853.1"/>
    <property type="molecule type" value="Genomic_DNA"/>
</dbReference>
<dbReference type="InterPro" id="IPR013762">
    <property type="entry name" value="Integrase-like_cat_sf"/>
</dbReference>
<dbReference type="EMBL" id="LDIR01000003">
    <property type="protein sequence ID" value="OCL90896.1"/>
    <property type="molecule type" value="Genomic_DNA"/>
</dbReference>
<reference evidence="9 11" key="3">
    <citation type="submission" date="2019-09" db="EMBL/GenBank/DDBJ databases">
        <title>Taxonomic note: a critical rebuttal of the proposed division of the genus Arcobacter into six genera, emended descriptions of Arcobacter anaerophilus and the genus Arcobacter, and an assessment of genus-level boundaries for Epsilonproteobacteria using in silico genomic comparator tools.</title>
        <authorList>
            <person name="On S.L.W."/>
            <person name="Miller W.G."/>
            <person name="Biggs P."/>
            <person name="Cornelius A."/>
            <person name="Vandamme P."/>
        </authorList>
    </citation>
    <scope>NUCLEOTIDE SEQUENCE [LARGE SCALE GENOMIC DNA]</scope>
    <source>
        <strain evidence="9 11">CCUG 56899</strain>
    </source>
</reference>
<keyword evidence="2" id="KW-0229">DNA integration</keyword>
<evidence type="ECO:0000256" key="3">
    <source>
        <dbReference type="ARBA" id="ARBA00023125"/>
    </source>
</evidence>
<evidence type="ECO:0000256" key="2">
    <source>
        <dbReference type="ARBA" id="ARBA00022908"/>
    </source>
</evidence>
<name>A0A1C0AVZ3_9BACT</name>
<protein>
    <submittedName>
        <fullName evidence="9">Site-specific tyrosine recombinase, phage integrase family (INT_Rci_Hp1_C domain)</fullName>
    </submittedName>
    <submittedName>
        <fullName evidence="8">Tyrosine recombinase XerD</fullName>
    </submittedName>
</protein>
<dbReference type="PANTHER" id="PTHR30629:SF2">
    <property type="entry name" value="PROPHAGE INTEGRASE INTS-RELATED"/>
    <property type="match status" value="1"/>
</dbReference>
<evidence type="ECO:0000256" key="1">
    <source>
        <dbReference type="ARBA" id="ARBA00008857"/>
    </source>
</evidence>
<proteinExistence type="inferred from homology"/>
<dbReference type="PROSITE" id="PS51898">
    <property type="entry name" value="TYR_RECOMBINASE"/>
    <property type="match status" value="1"/>
</dbReference>
<dbReference type="KEGG" id="apoc:APORC_1258"/>
<dbReference type="CDD" id="cd00796">
    <property type="entry name" value="INT_Rci_Hp1_C"/>
    <property type="match status" value="1"/>
</dbReference>
<dbReference type="InterPro" id="IPR010998">
    <property type="entry name" value="Integrase_recombinase_N"/>
</dbReference>
<dbReference type="GO" id="GO:0006310">
    <property type="term" value="P:DNA recombination"/>
    <property type="evidence" value="ECO:0007669"/>
    <property type="project" value="UniProtKB-KW"/>
</dbReference>
<sequence>MAITPVGGKYEGVLKNELKNGNVSFYIRYKDENGQSVKKKVGVKTPQSNFTVKDAYDRLIEIKHKLTTGEELPKIAQKKTEKVSFQKIFDEYLIWAKANKKTWKHNDLLVYNKHLSYLAKKEVKSLKPKDFEELKQQKLEEGLAPKTVQHILGTARHIINYAIKNELVKNFTNPIANGRVRMPKVSNTKIGFLTKEQAYLLIETLDNYKTNRKLYQFTVLLLFTGARFSEVARLTWADVNLSNELIYFAESKDGNPRYIKMSTRVKEVIKELQEEKLNHLIIPTEFGNIYEKMPRQWQIIVDGLIQNNKTATKDRITTHTLRHTHASWLAQSGVDILHIKEQLGHKKIETTMRYSHLIDDKRHEATLKVGF</sequence>
<reference evidence="8 10" key="1">
    <citation type="submission" date="2015-05" db="EMBL/GenBank/DDBJ databases">
        <authorList>
            <person name="Rovetto F."/>
            <person name="Cocolin L."/>
            <person name="Illeghems K."/>
            <person name="Van Nieuwerburgh F."/>
            <person name="Houf K."/>
        </authorList>
    </citation>
    <scope>NUCLEOTIDE SEQUENCE [LARGE SCALE GENOMIC DNA]</scope>
    <source>
        <strain evidence="8 10">117434</strain>
    </source>
</reference>
<dbReference type="OrthoDB" id="9789256at2"/>
<dbReference type="GO" id="GO:0003677">
    <property type="term" value="F:DNA binding"/>
    <property type="evidence" value="ECO:0007669"/>
    <property type="project" value="UniProtKB-UniRule"/>
</dbReference>
<evidence type="ECO:0000256" key="4">
    <source>
        <dbReference type="ARBA" id="ARBA00023172"/>
    </source>
</evidence>
<dbReference type="Proteomes" id="UP000322644">
    <property type="component" value="Chromosome"/>
</dbReference>
<dbReference type="InterPro" id="IPR050808">
    <property type="entry name" value="Phage_Integrase"/>
</dbReference>
<evidence type="ECO:0000313" key="8">
    <source>
        <dbReference type="EMBL" id="OCL90896.1"/>
    </source>
</evidence>
<dbReference type="Proteomes" id="UP000093159">
    <property type="component" value="Unassembled WGS sequence"/>
</dbReference>
<dbReference type="SUPFAM" id="SSF56349">
    <property type="entry name" value="DNA breaking-rejoining enzymes"/>
    <property type="match status" value="1"/>
</dbReference>
<reference evidence="9 11" key="2">
    <citation type="submission" date="2019-09" db="EMBL/GenBank/DDBJ databases">
        <title>Complete genome sequencing of four Arcobacter species reveals a diverse suite of mobile elements.</title>
        <authorList>
            <person name="Miller W.G."/>
            <person name="Yee E."/>
            <person name="Bono J.L."/>
        </authorList>
    </citation>
    <scope>NUCLEOTIDE SEQUENCE [LARGE SCALE GENOMIC DNA]</scope>
    <source>
        <strain evidence="9 11">CCUG 56899</strain>
    </source>
</reference>
<dbReference type="InterPro" id="IPR002104">
    <property type="entry name" value="Integrase_catalytic"/>
</dbReference>
<dbReference type="Pfam" id="PF00589">
    <property type="entry name" value="Phage_integrase"/>
    <property type="match status" value="1"/>
</dbReference>
<keyword evidence="10" id="KW-1185">Reference proteome</keyword>
<dbReference type="PANTHER" id="PTHR30629">
    <property type="entry name" value="PROPHAGE INTEGRASE"/>
    <property type="match status" value="1"/>
</dbReference>
<evidence type="ECO:0000313" key="9">
    <source>
        <dbReference type="EMBL" id="QEP40853.1"/>
    </source>
</evidence>
<dbReference type="InterPro" id="IPR011010">
    <property type="entry name" value="DNA_brk_join_enz"/>
</dbReference>
<comment type="similarity">
    <text evidence="1">Belongs to the 'phage' integrase family.</text>
</comment>